<feature type="region of interest" description="Disordered" evidence="1">
    <location>
        <begin position="1"/>
        <end position="135"/>
    </location>
</feature>
<dbReference type="EMBL" id="CADCVJ010000108">
    <property type="protein sequence ID" value="CAA9472781.1"/>
    <property type="molecule type" value="Genomic_DNA"/>
</dbReference>
<feature type="non-terminal residue" evidence="2">
    <location>
        <position position="1"/>
    </location>
</feature>
<feature type="compositionally biased region" description="Basic residues" evidence="1">
    <location>
        <begin position="110"/>
        <end position="135"/>
    </location>
</feature>
<evidence type="ECO:0000313" key="2">
    <source>
        <dbReference type="EMBL" id="CAA9472781.1"/>
    </source>
</evidence>
<organism evidence="2">
    <name type="scientific">uncultured Solirubrobacteraceae bacterium</name>
    <dbReference type="NCBI Taxonomy" id="1162706"/>
    <lineage>
        <taxon>Bacteria</taxon>
        <taxon>Bacillati</taxon>
        <taxon>Actinomycetota</taxon>
        <taxon>Thermoleophilia</taxon>
        <taxon>Solirubrobacterales</taxon>
        <taxon>Solirubrobacteraceae</taxon>
        <taxon>environmental samples</taxon>
    </lineage>
</organism>
<accession>A0A6J4RG56</accession>
<reference evidence="2" key="1">
    <citation type="submission" date="2020-02" db="EMBL/GenBank/DDBJ databases">
        <authorList>
            <person name="Meier V. D."/>
        </authorList>
    </citation>
    <scope>NUCLEOTIDE SEQUENCE</scope>
    <source>
        <strain evidence="2">AVDCRST_MAG38</strain>
    </source>
</reference>
<proteinExistence type="predicted"/>
<feature type="compositionally biased region" description="Basic and acidic residues" evidence="1">
    <location>
        <begin position="1"/>
        <end position="13"/>
    </location>
</feature>
<feature type="compositionally biased region" description="Basic residues" evidence="1">
    <location>
        <begin position="88"/>
        <end position="102"/>
    </location>
</feature>
<sequence length="135" mass="14965">EDTGADARADRLRIAAQLPRRPAGGRRSPRRLARDQRVQARILGVGPRRGDRRGRGGAGGDGGAARGGGRRRGRPGRRERARPGASGRARHLPRRSHRHRPASRWSARLSRGRRHRGPRVAHRGARHLARSRPDL</sequence>
<feature type="non-terminal residue" evidence="2">
    <location>
        <position position="135"/>
    </location>
</feature>
<gene>
    <name evidence="2" type="ORF">AVDCRST_MAG38-1423</name>
</gene>
<protein>
    <submittedName>
        <fullName evidence="2">Uncharacterized protein</fullName>
    </submittedName>
</protein>
<dbReference type="AlphaFoldDB" id="A0A6J4RG56"/>
<feature type="compositionally biased region" description="Gly residues" evidence="1">
    <location>
        <begin position="56"/>
        <end position="67"/>
    </location>
</feature>
<name>A0A6J4RG56_9ACTN</name>
<evidence type="ECO:0000256" key="1">
    <source>
        <dbReference type="SAM" id="MobiDB-lite"/>
    </source>
</evidence>